<dbReference type="EnsemblBacteria" id="ABF89053">
    <property type="protein sequence ID" value="ABF89053"/>
    <property type="gene ID" value="MXAN_6897"/>
</dbReference>
<feature type="region of interest" description="Disordered" evidence="1">
    <location>
        <begin position="105"/>
        <end position="157"/>
    </location>
</feature>
<dbReference type="KEGG" id="mxa:MXAN_6897"/>
<name>Q1CX62_MYXXD</name>
<proteinExistence type="predicted"/>
<sequence>MPGLRRPRSHSIVFAEQCSTPRQSPLSEQAVEQVLVAVSQVPPQGQWASAKHSTQEVPSQTVPGSHVTAHAPEFSHVRVVGLHTPLPQSPSSVQPTQVLPCAVPLERQKGVSPSQAPQRGPQCLSVVQDAHSPLRQNWPSPHSKSLRHWTQTSPSRQ</sequence>
<dbReference type="Proteomes" id="UP000002402">
    <property type="component" value="Chromosome"/>
</dbReference>
<dbReference type="AlphaFoldDB" id="Q1CX62"/>
<evidence type="ECO:0000313" key="2">
    <source>
        <dbReference type="EMBL" id="ABF89053.1"/>
    </source>
</evidence>
<organism evidence="2 3">
    <name type="scientific">Myxococcus xanthus (strain DK1622)</name>
    <dbReference type="NCBI Taxonomy" id="246197"/>
    <lineage>
        <taxon>Bacteria</taxon>
        <taxon>Pseudomonadati</taxon>
        <taxon>Myxococcota</taxon>
        <taxon>Myxococcia</taxon>
        <taxon>Myxococcales</taxon>
        <taxon>Cystobacterineae</taxon>
        <taxon>Myxococcaceae</taxon>
        <taxon>Myxococcus</taxon>
    </lineage>
</organism>
<reference evidence="2 3" key="1">
    <citation type="journal article" date="2006" name="Proc. Natl. Acad. Sci. U.S.A.">
        <title>Evolution of sensory complexity recorded in a myxobacterial genome.</title>
        <authorList>
            <person name="Goldman B.S."/>
            <person name="Nierman W.C."/>
            <person name="Kaiser D."/>
            <person name="Slater S.C."/>
            <person name="Durkin A.S."/>
            <person name="Eisen J.A."/>
            <person name="Ronning C.M."/>
            <person name="Barbazuk W.B."/>
            <person name="Blanchard M."/>
            <person name="Field C."/>
            <person name="Halling C."/>
            <person name="Hinkle G."/>
            <person name="Iartchuk O."/>
            <person name="Kim H.S."/>
            <person name="Mackenzie C."/>
            <person name="Madupu R."/>
            <person name="Miller N."/>
            <person name="Shvartsbeyn A."/>
            <person name="Sullivan S.A."/>
            <person name="Vaudin M."/>
            <person name="Wiegand R."/>
            <person name="Kaplan H.B."/>
        </authorList>
    </citation>
    <scope>NUCLEOTIDE SEQUENCE [LARGE SCALE GENOMIC DNA]</scope>
    <source>
        <strain evidence="3">DK1622</strain>
    </source>
</reference>
<evidence type="ECO:0000256" key="1">
    <source>
        <dbReference type="SAM" id="MobiDB-lite"/>
    </source>
</evidence>
<protein>
    <submittedName>
        <fullName evidence="2">Uncharacterized protein</fullName>
    </submittedName>
</protein>
<accession>Q1CX62</accession>
<feature type="region of interest" description="Disordered" evidence="1">
    <location>
        <begin position="46"/>
        <end position="67"/>
    </location>
</feature>
<feature type="compositionally biased region" description="Polar residues" evidence="1">
    <location>
        <begin position="134"/>
        <end position="157"/>
    </location>
</feature>
<dbReference type="HOGENOM" id="CLU_1675990_0_0_7"/>
<evidence type="ECO:0000313" key="3">
    <source>
        <dbReference type="Proteomes" id="UP000002402"/>
    </source>
</evidence>
<keyword evidence="3" id="KW-1185">Reference proteome</keyword>
<gene>
    <name evidence="2" type="ordered locus">MXAN_6897</name>
</gene>
<feature type="compositionally biased region" description="Polar residues" evidence="1">
    <location>
        <begin position="46"/>
        <end position="63"/>
    </location>
</feature>
<dbReference type="EMBL" id="CP000113">
    <property type="protein sequence ID" value="ABF89053.1"/>
    <property type="molecule type" value="Genomic_DNA"/>
</dbReference>